<dbReference type="PANTHER" id="PTHR33840:SF1">
    <property type="entry name" value="TLE1 PHOSPHOLIPASE DOMAIN-CONTAINING PROTEIN"/>
    <property type="match status" value="1"/>
</dbReference>
<dbReference type="InterPro" id="IPR018712">
    <property type="entry name" value="Tle1-like_cat"/>
</dbReference>
<dbReference type="PANTHER" id="PTHR33840">
    <property type="match status" value="1"/>
</dbReference>
<evidence type="ECO:0000259" key="1">
    <source>
        <dbReference type="Pfam" id="PF09994"/>
    </source>
</evidence>
<dbReference type="SUPFAM" id="SSF53474">
    <property type="entry name" value="alpha/beta-Hydrolases"/>
    <property type="match status" value="1"/>
</dbReference>
<evidence type="ECO:0000313" key="2">
    <source>
        <dbReference type="EMBL" id="QPI50019.1"/>
    </source>
</evidence>
<name>A0AA48WEM2_9BURK</name>
<keyword evidence="3" id="KW-1185">Reference proteome</keyword>
<dbReference type="InterPro" id="IPR029058">
    <property type="entry name" value="AB_hydrolase_fold"/>
</dbReference>
<dbReference type="EMBL" id="CP065053">
    <property type="protein sequence ID" value="QPI50019.1"/>
    <property type="molecule type" value="Genomic_DNA"/>
</dbReference>
<protein>
    <submittedName>
        <fullName evidence="2">DUF2235 domain-containing protein</fullName>
    </submittedName>
</protein>
<dbReference type="Proteomes" id="UP000662888">
    <property type="component" value="Chromosome"/>
</dbReference>
<sequence length="355" mass="38787">MPNKTIIFCADGTWNSAHDSDDPLNENSNVYKFFDCLPGYAEGEKSDQEKNYTNHAEIVQCAKYINGVGNGTTKIENYVAGALGTGLVVRIVRGYTYVSRLYNPGDKIVLVGFSRGAYTVRALAGLIANKGLLSNTPPLSGDEAHRQGTKVWFDHYEEKGKTLAKIATVLTNLSGFLQSAHTKVGALREVSDIHAVAVWDTVGSLGIPSVKPDEHGDAFQFTDNVLHEKVKHGRHAISMHERRATFQPCIWSERDNVKQFLFAGAHADVGGGYVVDESGLSDLALDWMLGEASALGVVFDGAKLARIKGNADAEMHTPWLDDPWRQDPKNNARIFPGHVVTHDSVKRRGDGAIAR</sequence>
<feature type="domain" description="T6SS Phospholipase effector Tle1-like catalytic" evidence="1">
    <location>
        <begin position="4"/>
        <end position="290"/>
    </location>
</feature>
<dbReference type="Pfam" id="PF09994">
    <property type="entry name" value="T6SS_Tle1-like_cat"/>
    <property type="match status" value="1"/>
</dbReference>
<proteinExistence type="predicted"/>
<gene>
    <name evidence="2" type="ORF">IV454_32265</name>
</gene>
<dbReference type="RefSeq" id="WP_206089621.1">
    <property type="nucleotide sequence ID" value="NZ_CP065053.1"/>
</dbReference>
<evidence type="ECO:0000313" key="3">
    <source>
        <dbReference type="Proteomes" id="UP000662888"/>
    </source>
</evidence>
<reference evidence="2 3" key="1">
    <citation type="submission" date="2020-11" db="EMBL/GenBank/DDBJ databases">
        <authorList>
            <person name="Sun Q."/>
        </authorList>
    </citation>
    <scope>NUCLEOTIDE SEQUENCE [LARGE SCALE GENOMIC DNA]</scope>
    <source>
        <strain evidence="2 3">P8398</strain>
    </source>
</reference>
<organism evidence="2 3">
    <name type="scientific">Massilia antarctica</name>
    <dbReference type="NCBI Taxonomy" id="2765360"/>
    <lineage>
        <taxon>Bacteria</taxon>
        <taxon>Pseudomonadati</taxon>
        <taxon>Pseudomonadota</taxon>
        <taxon>Betaproteobacteria</taxon>
        <taxon>Burkholderiales</taxon>
        <taxon>Oxalobacteraceae</taxon>
        <taxon>Telluria group</taxon>
        <taxon>Massilia</taxon>
    </lineage>
</organism>
<accession>A0AA48WEM2</accession>